<feature type="region of interest" description="Disordered" evidence="1">
    <location>
        <begin position="126"/>
        <end position="182"/>
    </location>
</feature>
<proteinExistence type="predicted"/>
<evidence type="ECO:0000256" key="1">
    <source>
        <dbReference type="SAM" id="MobiDB-lite"/>
    </source>
</evidence>
<dbReference type="EMBL" id="QGNW01000483">
    <property type="protein sequence ID" value="RVW69792.1"/>
    <property type="molecule type" value="Genomic_DNA"/>
</dbReference>
<accession>A0A438GC50</accession>
<feature type="compositionally biased region" description="Basic and acidic residues" evidence="1">
    <location>
        <begin position="126"/>
        <end position="139"/>
    </location>
</feature>
<evidence type="ECO:0000313" key="2">
    <source>
        <dbReference type="EMBL" id="RVW69792.1"/>
    </source>
</evidence>
<protein>
    <submittedName>
        <fullName evidence="2">Uncharacterized protein</fullName>
    </submittedName>
</protein>
<gene>
    <name evidence="2" type="ORF">CK203_063548</name>
</gene>
<sequence>MLPAVANSISWGKMGFFTRLQLGTKSNEILEIMDGVIWVGFRKTMKLTQSNMGGVQTRGGRAHMRGTRYTFVLKDAPLTDISPPSIEETPITPMEVSSTPPVVPLVASSPQSMEVTLVDEKLVHIENDDQQEQKNDRGGGHGQGRGRRAHRGVHVSPIKPIVEHAYHGHPQRKMKTSSCGTH</sequence>
<comment type="caution">
    <text evidence="2">The sequence shown here is derived from an EMBL/GenBank/DDBJ whole genome shotgun (WGS) entry which is preliminary data.</text>
</comment>
<evidence type="ECO:0000313" key="3">
    <source>
        <dbReference type="Proteomes" id="UP000288805"/>
    </source>
</evidence>
<dbReference type="Proteomes" id="UP000288805">
    <property type="component" value="Unassembled WGS sequence"/>
</dbReference>
<dbReference type="AlphaFoldDB" id="A0A438GC50"/>
<name>A0A438GC50_VITVI</name>
<feature type="compositionally biased region" description="Basic residues" evidence="1">
    <location>
        <begin position="144"/>
        <end position="153"/>
    </location>
</feature>
<organism evidence="2 3">
    <name type="scientific">Vitis vinifera</name>
    <name type="common">Grape</name>
    <dbReference type="NCBI Taxonomy" id="29760"/>
    <lineage>
        <taxon>Eukaryota</taxon>
        <taxon>Viridiplantae</taxon>
        <taxon>Streptophyta</taxon>
        <taxon>Embryophyta</taxon>
        <taxon>Tracheophyta</taxon>
        <taxon>Spermatophyta</taxon>
        <taxon>Magnoliopsida</taxon>
        <taxon>eudicotyledons</taxon>
        <taxon>Gunneridae</taxon>
        <taxon>Pentapetalae</taxon>
        <taxon>rosids</taxon>
        <taxon>Vitales</taxon>
        <taxon>Vitaceae</taxon>
        <taxon>Viteae</taxon>
        <taxon>Vitis</taxon>
    </lineage>
</organism>
<reference evidence="2 3" key="1">
    <citation type="journal article" date="2018" name="PLoS Genet.">
        <title>Population sequencing reveals clonal diversity and ancestral inbreeding in the grapevine cultivar Chardonnay.</title>
        <authorList>
            <person name="Roach M.J."/>
            <person name="Johnson D.L."/>
            <person name="Bohlmann J."/>
            <person name="van Vuuren H.J."/>
            <person name="Jones S.J."/>
            <person name="Pretorius I.S."/>
            <person name="Schmidt S.A."/>
            <person name="Borneman A.R."/>
        </authorList>
    </citation>
    <scope>NUCLEOTIDE SEQUENCE [LARGE SCALE GENOMIC DNA]</scope>
    <source>
        <strain evidence="3">cv. Chardonnay</strain>
        <tissue evidence="2">Leaf</tissue>
    </source>
</reference>